<organism evidence="8 9">
    <name type="scientific">Arxiozyma heterogenica</name>
    <dbReference type="NCBI Taxonomy" id="278026"/>
    <lineage>
        <taxon>Eukaryota</taxon>
        <taxon>Fungi</taxon>
        <taxon>Dikarya</taxon>
        <taxon>Ascomycota</taxon>
        <taxon>Saccharomycotina</taxon>
        <taxon>Saccharomycetes</taxon>
        <taxon>Saccharomycetales</taxon>
        <taxon>Saccharomycetaceae</taxon>
        <taxon>Arxiozyma</taxon>
    </lineage>
</organism>
<feature type="compositionally biased region" description="Basic and acidic residues" evidence="7">
    <location>
        <begin position="23"/>
        <end position="46"/>
    </location>
</feature>
<feature type="compositionally biased region" description="Acidic residues" evidence="7">
    <location>
        <begin position="60"/>
        <end position="72"/>
    </location>
</feature>
<dbReference type="GO" id="GO:0005198">
    <property type="term" value="F:structural molecule activity"/>
    <property type="evidence" value="ECO:0007669"/>
    <property type="project" value="InterPro"/>
</dbReference>
<evidence type="ECO:0000256" key="4">
    <source>
        <dbReference type="ARBA" id="ARBA00023176"/>
    </source>
</evidence>
<evidence type="ECO:0000256" key="5">
    <source>
        <dbReference type="ARBA" id="ARBA00023329"/>
    </source>
</evidence>
<dbReference type="Pfam" id="PF01086">
    <property type="entry name" value="Clathrin_lg_ch"/>
    <property type="match status" value="1"/>
</dbReference>
<dbReference type="GO" id="GO:0030132">
    <property type="term" value="C:clathrin coat of coated pit"/>
    <property type="evidence" value="ECO:0007669"/>
    <property type="project" value="InterPro"/>
</dbReference>
<evidence type="ECO:0000256" key="6">
    <source>
        <dbReference type="RuleBase" id="RU363137"/>
    </source>
</evidence>
<comment type="subcellular location">
    <subcellularLocation>
        <location evidence="1 6">Cytoplasmic vesicle membrane</location>
        <topology evidence="1 6">Peripheral membrane protein</topology>
        <orientation evidence="1 6">Cytoplasmic side</orientation>
    </subcellularLocation>
    <subcellularLocation>
        <location evidence="6">Membrane</location>
        <location evidence="6">Coated pit</location>
        <topology evidence="6">Peripheral membrane protein</topology>
        <orientation evidence="6">Cytoplasmic side</orientation>
    </subcellularLocation>
    <text evidence="6">Cytoplasmic face of coated pits and vesicles.</text>
</comment>
<evidence type="ECO:0000256" key="1">
    <source>
        <dbReference type="ARBA" id="ARBA00004180"/>
    </source>
</evidence>
<dbReference type="Proteomes" id="UP001306508">
    <property type="component" value="Unassembled WGS sequence"/>
</dbReference>
<sequence length="238" mass="27337">MADRFPALDPNEDIQNQSTTPVDTHDETDFLKREAEVLGDEFKTEQDADLLSDSINNNREEEEEEGEEEFDEFTSNNDNINNDTTANEASVIQEPNNHDNLIKDNTLPNSDETNSKVNENAEKIIAEWKLTRGSEISERDERELKEKNDLQNEAITYIDQFYENYNKKKQEGIKATQTAAKEFLAKRDQFFQQEGTTTWDRALQLINEDDAAVVNGRDRSKFKEILQRLKGKANVPGA</sequence>
<evidence type="ECO:0000256" key="3">
    <source>
        <dbReference type="ARBA" id="ARBA00023136"/>
    </source>
</evidence>
<dbReference type="GO" id="GO:0030130">
    <property type="term" value="C:clathrin coat of trans-Golgi network vesicle"/>
    <property type="evidence" value="ECO:0007669"/>
    <property type="project" value="InterPro"/>
</dbReference>
<evidence type="ECO:0000313" key="8">
    <source>
        <dbReference type="EMBL" id="KAK5780487.1"/>
    </source>
</evidence>
<dbReference type="AlphaFoldDB" id="A0AAN7WRE7"/>
<comment type="caution">
    <text evidence="8">The sequence shown here is derived from an EMBL/GenBank/DDBJ whole genome shotgun (WGS) entry which is preliminary data.</text>
</comment>
<reference evidence="9" key="1">
    <citation type="submission" date="2023-07" db="EMBL/GenBank/DDBJ databases">
        <title>A draft genome of Kazachstania heterogenica Y-27499.</title>
        <authorList>
            <person name="Donic C."/>
            <person name="Kralova J.S."/>
            <person name="Fidel L."/>
            <person name="Ben-Dor S."/>
            <person name="Jung S."/>
        </authorList>
    </citation>
    <scope>NUCLEOTIDE SEQUENCE [LARGE SCALE GENOMIC DNA]</scope>
    <source>
        <strain evidence="9">Y27499</strain>
    </source>
</reference>
<keyword evidence="5 6" id="KW-0968">Cytoplasmic vesicle</keyword>
<dbReference type="EMBL" id="JAWIZZ010000041">
    <property type="protein sequence ID" value="KAK5780487.1"/>
    <property type="molecule type" value="Genomic_DNA"/>
</dbReference>
<keyword evidence="3 6" id="KW-0472">Membrane</keyword>
<keyword evidence="9" id="KW-1185">Reference proteome</keyword>
<dbReference type="InterPro" id="IPR000996">
    <property type="entry name" value="Clathrin_L-chain"/>
</dbReference>
<evidence type="ECO:0000256" key="2">
    <source>
        <dbReference type="ARBA" id="ARBA00005263"/>
    </source>
</evidence>
<protein>
    <recommendedName>
        <fullName evidence="6">Clathrin light chain</fullName>
    </recommendedName>
</protein>
<proteinExistence type="inferred from homology"/>
<name>A0AAN7WRE7_9SACH</name>
<evidence type="ECO:0000256" key="7">
    <source>
        <dbReference type="SAM" id="MobiDB-lite"/>
    </source>
</evidence>
<feature type="compositionally biased region" description="Low complexity" evidence="7">
    <location>
        <begin position="76"/>
        <end position="87"/>
    </location>
</feature>
<feature type="compositionally biased region" description="Polar residues" evidence="7">
    <location>
        <begin position="13"/>
        <end position="22"/>
    </location>
</feature>
<feature type="region of interest" description="Disordered" evidence="7">
    <location>
        <begin position="1"/>
        <end position="115"/>
    </location>
</feature>
<comment type="similarity">
    <text evidence="2 6">Belongs to the clathrin light chain family.</text>
</comment>
<evidence type="ECO:0000313" key="9">
    <source>
        <dbReference type="Proteomes" id="UP001306508"/>
    </source>
</evidence>
<dbReference type="GO" id="GO:0016192">
    <property type="term" value="P:vesicle-mediated transport"/>
    <property type="evidence" value="ECO:0007669"/>
    <property type="project" value="InterPro"/>
</dbReference>
<accession>A0AAN7WRE7</accession>
<dbReference type="GO" id="GO:0006886">
    <property type="term" value="P:intracellular protein transport"/>
    <property type="evidence" value="ECO:0007669"/>
    <property type="project" value="InterPro"/>
</dbReference>
<comment type="function">
    <text evidence="6">Clathrin is the major protein of the polyhedral coat of coated pits and vesicles.</text>
</comment>
<keyword evidence="4 6" id="KW-0168">Coated pit</keyword>
<feature type="compositionally biased region" description="Polar residues" evidence="7">
    <location>
        <begin position="106"/>
        <end position="115"/>
    </location>
</feature>
<gene>
    <name evidence="8" type="ORF">RI543_002246</name>
</gene>